<dbReference type="InterPro" id="IPR027417">
    <property type="entry name" value="P-loop_NTPase"/>
</dbReference>
<evidence type="ECO:0000256" key="1">
    <source>
        <dbReference type="ARBA" id="ARBA00022448"/>
    </source>
</evidence>
<dbReference type="PROSITE" id="PS00211">
    <property type="entry name" value="ABC_TRANSPORTER_1"/>
    <property type="match status" value="1"/>
</dbReference>
<dbReference type="RefSeq" id="WP_182502268.1">
    <property type="nucleotide sequence ID" value="NZ_JACJHX010000004.1"/>
</dbReference>
<dbReference type="InterPro" id="IPR050086">
    <property type="entry name" value="MetN_ABC_transporter-like"/>
</dbReference>
<dbReference type="Gene3D" id="3.40.50.300">
    <property type="entry name" value="P-loop containing nucleotide triphosphate hydrolases"/>
    <property type="match status" value="1"/>
</dbReference>
<feature type="domain" description="ABC transporter" evidence="8">
    <location>
        <begin position="2"/>
        <end position="241"/>
    </location>
</feature>
<accession>A0ABR6CMZ2</accession>
<evidence type="ECO:0000256" key="3">
    <source>
        <dbReference type="ARBA" id="ARBA00022741"/>
    </source>
</evidence>
<evidence type="ECO:0000256" key="7">
    <source>
        <dbReference type="ARBA" id="ARBA00023136"/>
    </source>
</evidence>
<evidence type="ECO:0000256" key="4">
    <source>
        <dbReference type="ARBA" id="ARBA00022840"/>
    </source>
</evidence>
<dbReference type="CDD" id="cd03258">
    <property type="entry name" value="ABC_MetN_methionine_transporter"/>
    <property type="match status" value="1"/>
</dbReference>
<dbReference type="SMART" id="SM00930">
    <property type="entry name" value="NIL"/>
    <property type="match status" value="1"/>
</dbReference>
<keyword evidence="5" id="KW-1278">Translocase</keyword>
<dbReference type="Gene3D" id="3.30.70.260">
    <property type="match status" value="1"/>
</dbReference>
<evidence type="ECO:0000256" key="6">
    <source>
        <dbReference type="ARBA" id="ARBA00022970"/>
    </source>
</evidence>
<keyword evidence="2" id="KW-1003">Cell membrane</keyword>
<proteinExistence type="predicted"/>
<evidence type="ECO:0000256" key="5">
    <source>
        <dbReference type="ARBA" id="ARBA00022967"/>
    </source>
</evidence>
<dbReference type="PANTHER" id="PTHR43166">
    <property type="entry name" value="AMINO ACID IMPORT ATP-BINDING PROTEIN"/>
    <property type="match status" value="1"/>
</dbReference>
<dbReference type="Pfam" id="PF09383">
    <property type="entry name" value="NIL"/>
    <property type="match status" value="1"/>
</dbReference>
<protein>
    <submittedName>
        <fullName evidence="9">D-methionine transport system ATP-binding protein</fullName>
    </submittedName>
</protein>
<keyword evidence="1" id="KW-0813">Transport</keyword>
<dbReference type="InterPro" id="IPR003593">
    <property type="entry name" value="AAA+_ATPase"/>
</dbReference>
<keyword evidence="6" id="KW-0029">Amino-acid transport</keyword>
<dbReference type="GO" id="GO:0005524">
    <property type="term" value="F:ATP binding"/>
    <property type="evidence" value="ECO:0007669"/>
    <property type="project" value="UniProtKB-KW"/>
</dbReference>
<dbReference type="SUPFAM" id="SSF52540">
    <property type="entry name" value="P-loop containing nucleoside triphosphate hydrolases"/>
    <property type="match status" value="1"/>
</dbReference>
<dbReference type="Proteomes" id="UP000626697">
    <property type="component" value="Unassembled WGS sequence"/>
</dbReference>
<keyword evidence="7" id="KW-0472">Membrane</keyword>
<evidence type="ECO:0000313" key="10">
    <source>
        <dbReference type="Proteomes" id="UP000626697"/>
    </source>
</evidence>
<evidence type="ECO:0000313" key="9">
    <source>
        <dbReference type="EMBL" id="MBA9026414.1"/>
    </source>
</evidence>
<dbReference type="SUPFAM" id="SSF55021">
    <property type="entry name" value="ACT-like"/>
    <property type="match status" value="1"/>
</dbReference>
<gene>
    <name evidence="9" type="ORF">HNP81_001699</name>
</gene>
<dbReference type="PROSITE" id="PS50893">
    <property type="entry name" value="ABC_TRANSPORTER_2"/>
    <property type="match status" value="1"/>
</dbReference>
<keyword evidence="3" id="KW-0547">Nucleotide-binding</keyword>
<dbReference type="PANTHER" id="PTHR43166:SF30">
    <property type="entry name" value="METHIONINE IMPORT ATP-BINDING PROTEIN METN"/>
    <property type="match status" value="1"/>
</dbReference>
<dbReference type="InterPro" id="IPR018449">
    <property type="entry name" value="NIL_domain"/>
</dbReference>
<dbReference type="Pfam" id="PF00005">
    <property type="entry name" value="ABC_tran"/>
    <property type="match status" value="1"/>
</dbReference>
<dbReference type="InterPro" id="IPR041701">
    <property type="entry name" value="MetN_ABC"/>
</dbReference>
<dbReference type="InterPro" id="IPR017871">
    <property type="entry name" value="ABC_transporter-like_CS"/>
</dbReference>
<organism evidence="9 10">
    <name type="scientific">Peribacillus huizhouensis</name>
    <dbReference type="NCBI Taxonomy" id="1501239"/>
    <lineage>
        <taxon>Bacteria</taxon>
        <taxon>Bacillati</taxon>
        <taxon>Bacillota</taxon>
        <taxon>Bacilli</taxon>
        <taxon>Bacillales</taxon>
        <taxon>Bacillaceae</taxon>
        <taxon>Peribacillus</taxon>
    </lineage>
</organism>
<comment type="caution">
    <text evidence="9">The sequence shown here is derived from an EMBL/GenBank/DDBJ whole genome shotgun (WGS) entry which is preliminary data.</text>
</comment>
<dbReference type="InterPro" id="IPR003439">
    <property type="entry name" value="ABC_transporter-like_ATP-bd"/>
</dbReference>
<reference evidence="9 10" key="1">
    <citation type="submission" date="2020-08" db="EMBL/GenBank/DDBJ databases">
        <title>Genomic Encyclopedia of Type Strains, Phase IV (KMG-IV): sequencing the most valuable type-strain genomes for metagenomic binning, comparative biology and taxonomic classification.</title>
        <authorList>
            <person name="Goeker M."/>
        </authorList>
    </citation>
    <scope>NUCLEOTIDE SEQUENCE [LARGE SCALE GENOMIC DNA]</scope>
    <source>
        <strain evidence="9 10">DSM 105481</strain>
    </source>
</reference>
<name>A0ABR6CMZ2_9BACI</name>
<dbReference type="SMART" id="SM00382">
    <property type="entry name" value="AAA"/>
    <property type="match status" value="1"/>
</dbReference>
<keyword evidence="4 9" id="KW-0067">ATP-binding</keyword>
<dbReference type="EMBL" id="JACJHX010000004">
    <property type="protein sequence ID" value="MBA9026414.1"/>
    <property type="molecule type" value="Genomic_DNA"/>
</dbReference>
<keyword evidence="10" id="KW-1185">Reference proteome</keyword>
<sequence>MIEFKNVSKVFDSNDKKIHALNDINVVVEKGDVFGVIGFSGAGKSTLIRTVNLLEYPTSGEVIIEGKSLAMLSEKELREEKKNIGMIFQHFNLLNSKTVFDNVAMPLILSKKKKKEIEERVYEILRFVGLEDKAKNYPNQLSGGQKQRVGIARALATNPSILLCDEATSALDPQTTKSILNLLKKINEEYKITILIITHEMEVIKEVCNRVAVMEEGRVIESGSVFDIFARPTTETTRNFVRSVVRDDVPESVYKMLKEDEYTSRIFKIDFLGASSGQPLISRTAKKYQVDINVLFGNITELQGMPIGNLIVELIGNDVELERALQFIRNQDVEVKEVSENGSHYGTHRTSAVGYAIHG</sequence>
<dbReference type="InterPro" id="IPR045865">
    <property type="entry name" value="ACT-like_dom_sf"/>
</dbReference>
<evidence type="ECO:0000259" key="8">
    <source>
        <dbReference type="PROSITE" id="PS50893"/>
    </source>
</evidence>
<evidence type="ECO:0000256" key="2">
    <source>
        <dbReference type="ARBA" id="ARBA00022475"/>
    </source>
</evidence>